<dbReference type="Pfam" id="PF00293">
    <property type="entry name" value="NUDIX"/>
    <property type="match status" value="1"/>
</dbReference>
<name>A0A2W1N7M2_PAEXE</name>
<evidence type="ECO:0000256" key="1">
    <source>
        <dbReference type="ARBA" id="ARBA00001946"/>
    </source>
</evidence>
<evidence type="ECO:0000259" key="4">
    <source>
        <dbReference type="PROSITE" id="PS51462"/>
    </source>
</evidence>
<dbReference type="PROSITE" id="PS51462">
    <property type="entry name" value="NUDIX"/>
    <property type="match status" value="1"/>
</dbReference>
<dbReference type="Proteomes" id="UP000214746">
    <property type="component" value="Unassembled WGS sequence"/>
</dbReference>
<dbReference type="PANTHER" id="PTHR11839:SF18">
    <property type="entry name" value="NUDIX HYDROLASE DOMAIN-CONTAINING PROTEIN"/>
    <property type="match status" value="1"/>
</dbReference>
<dbReference type="GO" id="GO:0019693">
    <property type="term" value="P:ribose phosphate metabolic process"/>
    <property type="evidence" value="ECO:0007669"/>
    <property type="project" value="TreeGrafter"/>
</dbReference>
<accession>A0A2W1N7M2</accession>
<comment type="cofactor">
    <cofactor evidence="1">
        <name>Mg(2+)</name>
        <dbReference type="ChEBI" id="CHEBI:18420"/>
    </cofactor>
</comment>
<dbReference type="InterPro" id="IPR020084">
    <property type="entry name" value="NUDIX_hydrolase_CS"/>
</dbReference>
<sequence length="137" mass="15508">MQTRAVKVVAIHNNKLVIVKQFREGKRKFTYELPGGRIEHAEQPRQGALRELSEETGLIAGSLKELGTYRVANNPVVVTLYFTDHIIRQQQQHLDNDEQIYVLYVNVDDALKYVGNGTWPDVRLGIGLILARAKGLI</sequence>
<dbReference type="GO" id="GO:0006753">
    <property type="term" value="P:nucleoside phosphate metabolic process"/>
    <property type="evidence" value="ECO:0007669"/>
    <property type="project" value="TreeGrafter"/>
</dbReference>
<dbReference type="EMBL" id="NHRJ02000015">
    <property type="protein sequence ID" value="PZE19580.1"/>
    <property type="molecule type" value="Genomic_DNA"/>
</dbReference>
<dbReference type="InterPro" id="IPR015797">
    <property type="entry name" value="NUDIX_hydrolase-like_dom_sf"/>
</dbReference>
<comment type="similarity">
    <text evidence="3">Belongs to the Nudix hydrolase family.</text>
</comment>
<organism evidence="5 6">
    <name type="scientific">Paenibacillus xerothermodurans</name>
    <dbReference type="NCBI Taxonomy" id="1977292"/>
    <lineage>
        <taxon>Bacteria</taxon>
        <taxon>Bacillati</taxon>
        <taxon>Bacillota</taxon>
        <taxon>Bacilli</taxon>
        <taxon>Bacillales</taxon>
        <taxon>Paenibacillaceae</taxon>
        <taxon>Paenibacillus</taxon>
    </lineage>
</organism>
<reference evidence="5" key="1">
    <citation type="submission" date="2018-06" db="EMBL/GenBank/DDBJ databases">
        <title>Paenibacillus xerothermodurans sp. nov. an extremely dry heat resistant spore forming bacterium isolated from the soil of Cape Canaveral, Florida.</title>
        <authorList>
            <person name="Seuylemezian A."/>
            <person name="Kaur N."/>
            <person name="Patil P."/>
            <person name="Patil P."/>
            <person name="Mayilraj S."/>
            <person name="Vaishampayan P."/>
        </authorList>
    </citation>
    <scope>NUCLEOTIDE SEQUENCE [LARGE SCALE GENOMIC DNA]</scope>
    <source>
        <strain evidence="5">ATCC 27380</strain>
    </source>
</reference>
<comment type="caution">
    <text evidence="5">The sequence shown here is derived from an EMBL/GenBank/DDBJ whole genome shotgun (WGS) entry which is preliminary data.</text>
</comment>
<dbReference type="InterPro" id="IPR020476">
    <property type="entry name" value="Nudix_hydrolase"/>
</dbReference>
<dbReference type="Gene3D" id="3.90.79.10">
    <property type="entry name" value="Nucleoside Triphosphate Pyrophosphohydrolase"/>
    <property type="match status" value="1"/>
</dbReference>
<feature type="domain" description="Nudix hydrolase" evidence="4">
    <location>
        <begin position="1"/>
        <end position="127"/>
    </location>
</feature>
<evidence type="ECO:0000313" key="5">
    <source>
        <dbReference type="EMBL" id="PZE19580.1"/>
    </source>
</evidence>
<gene>
    <name evidence="5" type="ORF">CBW46_017850</name>
</gene>
<dbReference type="GO" id="GO:0016462">
    <property type="term" value="F:pyrophosphatase activity"/>
    <property type="evidence" value="ECO:0007669"/>
    <property type="project" value="UniProtKB-ARBA"/>
</dbReference>
<evidence type="ECO:0000256" key="2">
    <source>
        <dbReference type="ARBA" id="ARBA00022801"/>
    </source>
</evidence>
<dbReference type="PANTHER" id="PTHR11839">
    <property type="entry name" value="UDP/ADP-SUGAR PYROPHOSPHATASE"/>
    <property type="match status" value="1"/>
</dbReference>
<dbReference type="AlphaFoldDB" id="A0A2W1N7M2"/>
<keyword evidence="6" id="KW-1185">Reference proteome</keyword>
<keyword evidence="2 3" id="KW-0378">Hydrolase</keyword>
<dbReference type="RefSeq" id="WP_089201325.1">
    <property type="nucleotide sequence ID" value="NZ_NHRJ02000015.1"/>
</dbReference>
<dbReference type="OrthoDB" id="9008185at2"/>
<proteinExistence type="inferred from homology"/>
<dbReference type="SUPFAM" id="SSF55811">
    <property type="entry name" value="Nudix"/>
    <property type="match status" value="1"/>
</dbReference>
<evidence type="ECO:0000256" key="3">
    <source>
        <dbReference type="RuleBase" id="RU003476"/>
    </source>
</evidence>
<dbReference type="InterPro" id="IPR000086">
    <property type="entry name" value="NUDIX_hydrolase_dom"/>
</dbReference>
<evidence type="ECO:0000313" key="6">
    <source>
        <dbReference type="Proteomes" id="UP000214746"/>
    </source>
</evidence>
<dbReference type="PRINTS" id="PR00502">
    <property type="entry name" value="NUDIXFAMILY"/>
</dbReference>
<protein>
    <submittedName>
        <fullName evidence="5">NUDIX hydrolase</fullName>
    </submittedName>
</protein>
<dbReference type="CDD" id="cd03424">
    <property type="entry name" value="NUDIX_ADPRase_Nudt5_UGPPase_Nudt14"/>
    <property type="match status" value="1"/>
</dbReference>
<dbReference type="PROSITE" id="PS00893">
    <property type="entry name" value="NUDIX_BOX"/>
    <property type="match status" value="1"/>
</dbReference>